<feature type="non-terminal residue" evidence="1">
    <location>
        <position position="1"/>
    </location>
</feature>
<gene>
    <name evidence="1" type="ORF">CR513_34914</name>
</gene>
<proteinExistence type="predicted"/>
<comment type="caution">
    <text evidence="1">The sequence shown here is derived from an EMBL/GenBank/DDBJ whole genome shotgun (WGS) entry which is preliminary data.</text>
</comment>
<protein>
    <recommendedName>
        <fullName evidence="3">Retrotransposon Copia-like N-terminal domain-containing protein</fullName>
    </recommendedName>
</protein>
<keyword evidence="2" id="KW-1185">Reference proteome</keyword>
<dbReference type="Proteomes" id="UP000257109">
    <property type="component" value="Unassembled WGS sequence"/>
</dbReference>
<name>A0A371G0K8_MUCPR</name>
<reference evidence="1" key="1">
    <citation type="submission" date="2018-05" db="EMBL/GenBank/DDBJ databases">
        <title>Draft genome of Mucuna pruriens seed.</title>
        <authorList>
            <person name="Nnadi N.E."/>
            <person name="Vos R."/>
            <person name="Hasami M.H."/>
            <person name="Devisetty U.K."/>
            <person name="Aguiy J.C."/>
        </authorList>
    </citation>
    <scope>NUCLEOTIDE SEQUENCE [LARGE SCALE GENOMIC DNA]</scope>
    <source>
        <strain evidence="1">JCA_2017</strain>
    </source>
</reference>
<organism evidence="1 2">
    <name type="scientific">Mucuna pruriens</name>
    <name type="common">Velvet bean</name>
    <name type="synonym">Dolichos pruriens</name>
    <dbReference type="NCBI Taxonomy" id="157652"/>
    <lineage>
        <taxon>Eukaryota</taxon>
        <taxon>Viridiplantae</taxon>
        <taxon>Streptophyta</taxon>
        <taxon>Embryophyta</taxon>
        <taxon>Tracheophyta</taxon>
        <taxon>Spermatophyta</taxon>
        <taxon>Magnoliopsida</taxon>
        <taxon>eudicotyledons</taxon>
        <taxon>Gunneridae</taxon>
        <taxon>Pentapetalae</taxon>
        <taxon>rosids</taxon>
        <taxon>fabids</taxon>
        <taxon>Fabales</taxon>
        <taxon>Fabaceae</taxon>
        <taxon>Papilionoideae</taxon>
        <taxon>50 kb inversion clade</taxon>
        <taxon>NPAAA clade</taxon>
        <taxon>indigoferoid/millettioid clade</taxon>
        <taxon>Phaseoleae</taxon>
        <taxon>Mucuna</taxon>
    </lineage>
</organism>
<accession>A0A371G0K8</accession>
<dbReference type="AlphaFoldDB" id="A0A371G0K8"/>
<evidence type="ECO:0008006" key="3">
    <source>
        <dbReference type="Google" id="ProtNLM"/>
    </source>
</evidence>
<evidence type="ECO:0000313" key="1">
    <source>
        <dbReference type="EMBL" id="RDX84087.1"/>
    </source>
</evidence>
<evidence type="ECO:0000313" key="2">
    <source>
        <dbReference type="Proteomes" id="UP000257109"/>
    </source>
</evidence>
<sequence length="144" mass="16893">MEEDKVIILGPNELPNLVSSSRLDDRNYLHWTQYIRITLKRCKKLSHIEGNDLPKDDPNKIFNSRQGTFSITKYYGTLNELWIKLEMCKADSIAYTGLVESGRIFKFLHDSNSEYVPIRVQILGKEKIPSLFEVFFTMWSEETR</sequence>
<dbReference type="EMBL" id="QJKJ01007154">
    <property type="protein sequence ID" value="RDX84087.1"/>
    <property type="molecule type" value="Genomic_DNA"/>
</dbReference>